<dbReference type="EMBL" id="KZ819966">
    <property type="protein sequence ID" value="PWN50129.1"/>
    <property type="molecule type" value="Genomic_DNA"/>
</dbReference>
<keyword evidence="2" id="KW-1185">Reference proteome</keyword>
<organism evidence="1 2">
    <name type="scientific">Violaceomyces palustris</name>
    <dbReference type="NCBI Taxonomy" id="1673888"/>
    <lineage>
        <taxon>Eukaryota</taxon>
        <taxon>Fungi</taxon>
        <taxon>Dikarya</taxon>
        <taxon>Basidiomycota</taxon>
        <taxon>Ustilaginomycotina</taxon>
        <taxon>Ustilaginomycetes</taxon>
        <taxon>Violaceomycetales</taxon>
        <taxon>Violaceomycetaceae</taxon>
        <taxon>Violaceomyces</taxon>
    </lineage>
</organism>
<accession>A0ACD0NWC6</accession>
<protein>
    <submittedName>
        <fullName evidence="1">Class I glutamine amidotransferase-like protein</fullName>
    </submittedName>
</protein>
<dbReference type="Proteomes" id="UP000245626">
    <property type="component" value="Unassembled WGS sequence"/>
</dbReference>
<evidence type="ECO:0000313" key="2">
    <source>
        <dbReference type="Proteomes" id="UP000245626"/>
    </source>
</evidence>
<evidence type="ECO:0000313" key="1">
    <source>
        <dbReference type="EMBL" id="PWN50129.1"/>
    </source>
</evidence>
<gene>
    <name evidence="1" type="ORF">IE53DRAFT_344695</name>
</gene>
<reference evidence="1 2" key="1">
    <citation type="journal article" date="2018" name="Mol. Biol. Evol.">
        <title>Broad Genomic Sampling Reveals a Smut Pathogenic Ancestry of the Fungal Clade Ustilaginomycotina.</title>
        <authorList>
            <person name="Kijpornyongpan T."/>
            <person name="Mondo S.J."/>
            <person name="Barry K."/>
            <person name="Sandor L."/>
            <person name="Lee J."/>
            <person name="Lipzen A."/>
            <person name="Pangilinan J."/>
            <person name="LaButti K."/>
            <person name="Hainaut M."/>
            <person name="Henrissat B."/>
            <person name="Grigoriev I.V."/>
            <person name="Spatafora J.W."/>
            <person name="Aime M.C."/>
        </authorList>
    </citation>
    <scope>NUCLEOTIDE SEQUENCE [LARGE SCALE GENOMIC DNA]</scope>
    <source>
        <strain evidence="1 2">SA 807</strain>
    </source>
</reference>
<proteinExistence type="predicted"/>
<sequence>MSAPKAISIALLVADTPPRPVVEKVGDYKVIYPNFLESSLESVARHAWQEKVELQIRPYDVVDKMEYPDEGQLRDGLWDAIMITGSASSATQELAWNVKLAEFIRRTAEDHPLVRIIGICYGHQIIARAFGAKVEENEKGWELSTTEVELNEEGQELLNYKPDEGIMRIQQVHKDHVSQVPPSFQGEDFINLGSTGKSPIQALALRYPTEAPPLASTASTSAYMAFDISDSGTSSSGPSPVRSLHVLTFQGHPEFNQEIVELILSVKTEMGQVTGEKLEEALSKASLAHDGTKLGRVILNMLGVEAARTESGDEMINV</sequence>
<name>A0ACD0NWC6_9BASI</name>